<keyword evidence="2" id="KW-1185">Reference proteome</keyword>
<dbReference type="GO" id="GO:0003756">
    <property type="term" value="F:protein disulfide isomerase activity"/>
    <property type="evidence" value="ECO:0007669"/>
    <property type="project" value="TreeGrafter"/>
</dbReference>
<reference evidence="1" key="2">
    <citation type="submission" date="2023-03" db="EMBL/GenBank/DDBJ databases">
        <authorList>
            <person name="Inwood S.N."/>
            <person name="Skelly J.G."/>
            <person name="Guhlin J."/>
            <person name="Harrop T.W.R."/>
            <person name="Goldson S.G."/>
            <person name="Dearden P.K."/>
        </authorList>
    </citation>
    <scope>NUCLEOTIDE SEQUENCE</scope>
    <source>
        <strain evidence="1">Lincoln</strain>
        <tissue evidence="1">Whole body</tissue>
    </source>
</reference>
<dbReference type="InterPro" id="IPR036249">
    <property type="entry name" value="Thioredoxin-like_sf"/>
</dbReference>
<proteinExistence type="predicted"/>
<dbReference type="GO" id="GO:0005793">
    <property type="term" value="C:endoplasmic reticulum-Golgi intermediate compartment"/>
    <property type="evidence" value="ECO:0007669"/>
    <property type="project" value="TreeGrafter"/>
</dbReference>
<dbReference type="Proteomes" id="UP001168972">
    <property type="component" value="Unassembled WGS sequence"/>
</dbReference>
<dbReference type="GO" id="GO:0006457">
    <property type="term" value="P:protein folding"/>
    <property type="evidence" value="ECO:0007669"/>
    <property type="project" value="TreeGrafter"/>
</dbReference>
<dbReference type="PANTHER" id="PTHR46295:SF1">
    <property type="entry name" value="ENDOPLASMIC RETICULUM RESIDENT PROTEIN 44"/>
    <property type="match status" value="1"/>
</dbReference>
<evidence type="ECO:0000313" key="1">
    <source>
        <dbReference type="EMBL" id="KAK0179044.1"/>
    </source>
</evidence>
<accession>A0AA39G1F5</accession>
<dbReference type="AlphaFoldDB" id="A0AA39G1F5"/>
<dbReference type="InterPro" id="IPR052643">
    <property type="entry name" value="ERP44"/>
</dbReference>
<dbReference type="PANTHER" id="PTHR46295">
    <property type="entry name" value="ENDOPLASMIC RETICULUM RESIDENT PROTEIN 44"/>
    <property type="match status" value="1"/>
</dbReference>
<gene>
    <name evidence="1" type="ORF">PV327_007870</name>
</gene>
<sequence length="353" mass="42259">MSAEIIFVSEKSNKREVEYTDSFKNWRIWSKDGNKLVVVYYYKTGIPRYEENIKKFDEVLNDIKKVYPNLKNVTIVKINSNYKAKFERVTNPNNYPEIRMCMKGQILWSPKYDFRNVQNPIWTFNDIKELESFNRTNDLFIGYFDNKSMPEYDIFCRLARNLVDYCQFAVRFGYFFDHETSNYKRPPNQPTIIFQPATAIKTTRPPDKRETYKGCVKKYDDLNLWAHKKCLVRELTFENYDDFASCQLYILFYNPRNTAIIKDFRNMIGEKFIKKKSEQIYVTADGLQFFGYLCQFGLKKKDLPIIKEHGSFFINTQNVYSNIGKFKAFMETRYYGKRRSVSIEEYVKSNIKK</sequence>
<dbReference type="SUPFAM" id="SSF52833">
    <property type="entry name" value="Thioredoxin-like"/>
    <property type="match status" value="1"/>
</dbReference>
<dbReference type="EMBL" id="JAQQBR010000004">
    <property type="protein sequence ID" value="KAK0179044.1"/>
    <property type="molecule type" value="Genomic_DNA"/>
</dbReference>
<dbReference type="Gene3D" id="3.40.30.10">
    <property type="entry name" value="Glutaredoxin"/>
    <property type="match status" value="2"/>
</dbReference>
<comment type="caution">
    <text evidence="1">The sequence shown here is derived from an EMBL/GenBank/DDBJ whole genome shotgun (WGS) entry which is preliminary data.</text>
</comment>
<organism evidence="1 2">
    <name type="scientific">Microctonus hyperodae</name>
    <name type="common">Parasitoid wasp</name>
    <dbReference type="NCBI Taxonomy" id="165561"/>
    <lineage>
        <taxon>Eukaryota</taxon>
        <taxon>Metazoa</taxon>
        <taxon>Ecdysozoa</taxon>
        <taxon>Arthropoda</taxon>
        <taxon>Hexapoda</taxon>
        <taxon>Insecta</taxon>
        <taxon>Pterygota</taxon>
        <taxon>Neoptera</taxon>
        <taxon>Endopterygota</taxon>
        <taxon>Hymenoptera</taxon>
        <taxon>Apocrita</taxon>
        <taxon>Ichneumonoidea</taxon>
        <taxon>Braconidae</taxon>
        <taxon>Euphorinae</taxon>
        <taxon>Microctonus</taxon>
    </lineage>
</organism>
<protein>
    <submittedName>
        <fullName evidence="1">Uncharacterized protein</fullName>
    </submittedName>
</protein>
<reference evidence="1" key="1">
    <citation type="journal article" date="2023" name="bioRxiv">
        <title>Scaffold-level genome assemblies of two parasitoid biocontrol wasps reveal the parthenogenesis mechanism and an associated novel virus.</title>
        <authorList>
            <person name="Inwood S."/>
            <person name="Skelly J."/>
            <person name="Guhlin J."/>
            <person name="Harrop T."/>
            <person name="Goldson S."/>
            <person name="Dearden P."/>
        </authorList>
    </citation>
    <scope>NUCLEOTIDE SEQUENCE</scope>
    <source>
        <strain evidence="1">Lincoln</strain>
        <tissue evidence="1">Whole body</tissue>
    </source>
</reference>
<dbReference type="Pfam" id="PF13848">
    <property type="entry name" value="Thioredoxin_6"/>
    <property type="match status" value="1"/>
</dbReference>
<dbReference type="GO" id="GO:0005789">
    <property type="term" value="C:endoplasmic reticulum membrane"/>
    <property type="evidence" value="ECO:0007669"/>
    <property type="project" value="TreeGrafter"/>
</dbReference>
<evidence type="ECO:0000313" key="2">
    <source>
        <dbReference type="Proteomes" id="UP001168972"/>
    </source>
</evidence>
<name>A0AA39G1F5_MICHY</name>